<dbReference type="GO" id="GO:0008973">
    <property type="term" value="F:phosphopentomutase activity"/>
    <property type="evidence" value="ECO:0007669"/>
    <property type="project" value="InterPro"/>
</dbReference>
<dbReference type="PANTHER" id="PTHR21110:SF0">
    <property type="entry name" value="PHOSPHOPENTOMUTASE"/>
    <property type="match status" value="1"/>
</dbReference>
<organism evidence="6 7">
    <name type="scientific">Hazenella coriacea</name>
    <dbReference type="NCBI Taxonomy" id="1179467"/>
    <lineage>
        <taxon>Bacteria</taxon>
        <taxon>Bacillati</taxon>
        <taxon>Bacillota</taxon>
        <taxon>Bacilli</taxon>
        <taxon>Bacillales</taxon>
        <taxon>Thermoactinomycetaceae</taxon>
        <taxon>Hazenella</taxon>
    </lineage>
</organism>
<dbReference type="AlphaFoldDB" id="A0A4R3LBY7"/>
<dbReference type="GO" id="GO:0000287">
    <property type="term" value="F:magnesium ion binding"/>
    <property type="evidence" value="ECO:0007669"/>
    <property type="project" value="InterPro"/>
</dbReference>
<evidence type="ECO:0000313" key="6">
    <source>
        <dbReference type="EMBL" id="TCS95824.1"/>
    </source>
</evidence>
<evidence type="ECO:0000256" key="4">
    <source>
        <dbReference type="ARBA" id="ARBA00023235"/>
    </source>
</evidence>
<dbReference type="GO" id="GO:0043094">
    <property type="term" value="P:metabolic compound salvage"/>
    <property type="evidence" value="ECO:0007669"/>
    <property type="project" value="InterPro"/>
</dbReference>
<evidence type="ECO:0000256" key="2">
    <source>
        <dbReference type="ARBA" id="ARBA00022723"/>
    </source>
</evidence>
<protein>
    <submittedName>
        <fullName evidence="6">Phosphoglycerate mutase</fullName>
    </submittedName>
</protein>
<dbReference type="GO" id="GO:0009117">
    <property type="term" value="P:nucleotide metabolic process"/>
    <property type="evidence" value="ECO:0007669"/>
    <property type="project" value="InterPro"/>
</dbReference>
<dbReference type="EMBL" id="SMAG01000002">
    <property type="protein sequence ID" value="TCS95824.1"/>
    <property type="molecule type" value="Genomic_DNA"/>
</dbReference>
<dbReference type="InterPro" id="IPR006124">
    <property type="entry name" value="Metalloenzyme"/>
</dbReference>
<comment type="similarity">
    <text evidence="1">Belongs to the phosphopentomutase family.</text>
</comment>
<sequence>MGCCVSATLIADPRKSFVRETSPLLGYWIKNIFLIFTQVELDIAMFQCLMFIILNLAEIHFFDNLVVEGLSFFMDLEVFAIAVILLFIDGVGLGEEAEYNPWFSYDPPFFKEILNGNYLTHHSVGKYGSEILLLATDSKLGVEGIPQSATGQAAIFTGNNAPKMLGRHMSGLPFRRLRNWVKEDNIYLQLQAKDWSATFANSYTQEYFARPATQRGWVSVTTAALQSSGQPIRYFSELLAGEAVYHDITRQTLKKVLPDVNEITPEQAARDCLGIARQAEVVIHEFFLSDRAGHKRDPQLISWVIETYDRFLGELTKRKATNDTIVLVSDHGNSEDLRVPTHTENPVPTLIIGDTGAIEELGLSHWDLTCIAPLVRCLVQRQHQ</sequence>
<dbReference type="PANTHER" id="PTHR21110">
    <property type="entry name" value="PHOSPHOPENTOMUTASE"/>
    <property type="match status" value="1"/>
</dbReference>
<evidence type="ECO:0000256" key="1">
    <source>
        <dbReference type="ARBA" id="ARBA00010373"/>
    </source>
</evidence>
<dbReference type="Pfam" id="PF01676">
    <property type="entry name" value="Metalloenzyme"/>
    <property type="match status" value="1"/>
</dbReference>
<dbReference type="SUPFAM" id="SSF53649">
    <property type="entry name" value="Alkaline phosphatase-like"/>
    <property type="match status" value="1"/>
</dbReference>
<feature type="domain" description="Metalloenzyme" evidence="5">
    <location>
        <begin position="83"/>
        <end position="355"/>
    </location>
</feature>
<keyword evidence="3" id="KW-0464">Manganese</keyword>
<dbReference type="GO" id="GO:0005829">
    <property type="term" value="C:cytosol"/>
    <property type="evidence" value="ECO:0007669"/>
    <property type="project" value="TreeGrafter"/>
</dbReference>
<evidence type="ECO:0000313" key="7">
    <source>
        <dbReference type="Proteomes" id="UP000294937"/>
    </source>
</evidence>
<dbReference type="Proteomes" id="UP000294937">
    <property type="component" value="Unassembled WGS sequence"/>
</dbReference>
<keyword evidence="7" id="KW-1185">Reference proteome</keyword>
<proteinExistence type="inferred from homology"/>
<evidence type="ECO:0000259" key="5">
    <source>
        <dbReference type="Pfam" id="PF01676"/>
    </source>
</evidence>
<evidence type="ECO:0000256" key="3">
    <source>
        <dbReference type="ARBA" id="ARBA00023211"/>
    </source>
</evidence>
<gene>
    <name evidence="6" type="ORF">EDD58_102406</name>
</gene>
<name>A0A4R3LBY7_9BACL</name>
<comment type="caution">
    <text evidence="6">The sequence shown here is derived from an EMBL/GenBank/DDBJ whole genome shotgun (WGS) entry which is preliminary data.</text>
</comment>
<reference evidence="6 7" key="1">
    <citation type="submission" date="2019-03" db="EMBL/GenBank/DDBJ databases">
        <title>Genomic Encyclopedia of Type Strains, Phase IV (KMG-IV): sequencing the most valuable type-strain genomes for metagenomic binning, comparative biology and taxonomic classification.</title>
        <authorList>
            <person name="Goeker M."/>
        </authorList>
    </citation>
    <scope>NUCLEOTIDE SEQUENCE [LARGE SCALE GENOMIC DNA]</scope>
    <source>
        <strain evidence="6 7">DSM 45707</strain>
    </source>
</reference>
<dbReference type="Gene3D" id="3.40.720.10">
    <property type="entry name" value="Alkaline Phosphatase, subunit A"/>
    <property type="match status" value="1"/>
</dbReference>
<dbReference type="InterPro" id="IPR010045">
    <property type="entry name" value="DeoB"/>
</dbReference>
<keyword evidence="4" id="KW-0413">Isomerase</keyword>
<keyword evidence="2" id="KW-0479">Metal-binding</keyword>
<dbReference type="InterPro" id="IPR017850">
    <property type="entry name" value="Alkaline_phosphatase_core_sf"/>
</dbReference>
<accession>A0A4R3LBY7</accession>